<dbReference type="EMBL" id="AP025301">
    <property type="protein sequence ID" value="BDD02397.1"/>
    <property type="molecule type" value="Genomic_DNA"/>
</dbReference>
<accession>A0ABM7VN10</accession>
<evidence type="ECO:0008006" key="4">
    <source>
        <dbReference type="Google" id="ProtNLM"/>
    </source>
</evidence>
<evidence type="ECO:0000313" key="2">
    <source>
        <dbReference type="EMBL" id="BDD02397.1"/>
    </source>
</evidence>
<feature type="transmembrane region" description="Helical" evidence="1">
    <location>
        <begin position="26"/>
        <end position="46"/>
    </location>
</feature>
<proteinExistence type="predicted"/>
<keyword evidence="1" id="KW-1133">Transmembrane helix</keyword>
<gene>
    <name evidence="2" type="ORF">PEPS_46770</name>
</gene>
<evidence type="ECO:0000256" key="1">
    <source>
        <dbReference type="SAM" id="Phobius"/>
    </source>
</evidence>
<protein>
    <recommendedName>
        <fullName evidence="4">DUF4381 domain-containing protein</fullName>
    </recommendedName>
</protein>
<geneLocation type="plasmid" evidence="2 3">
    <name>pPP9</name>
</geneLocation>
<dbReference type="RefSeq" id="WP_338399570.1">
    <property type="nucleotide sequence ID" value="NZ_AP025301.1"/>
</dbReference>
<dbReference type="InterPro" id="IPR025489">
    <property type="entry name" value="DUF4381"/>
</dbReference>
<keyword evidence="3" id="KW-1185">Reference proteome</keyword>
<organism evidence="2 3">
    <name type="scientific">Persicobacter psychrovividus</name>
    <dbReference type="NCBI Taxonomy" id="387638"/>
    <lineage>
        <taxon>Bacteria</taxon>
        <taxon>Pseudomonadati</taxon>
        <taxon>Bacteroidota</taxon>
        <taxon>Cytophagia</taxon>
        <taxon>Cytophagales</taxon>
        <taxon>Persicobacteraceae</taxon>
        <taxon>Persicobacter</taxon>
    </lineage>
</organism>
<keyword evidence="2" id="KW-0614">Plasmid</keyword>
<evidence type="ECO:0000313" key="3">
    <source>
        <dbReference type="Proteomes" id="UP001354989"/>
    </source>
</evidence>
<keyword evidence="1" id="KW-0812">Transmembrane</keyword>
<dbReference type="Pfam" id="PF14316">
    <property type="entry name" value="DUF4381"/>
    <property type="match status" value="1"/>
</dbReference>
<name>A0ABM7VN10_9BACT</name>
<dbReference type="Proteomes" id="UP001354989">
    <property type="component" value="Plasmid pPP9"/>
</dbReference>
<reference evidence="2 3" key="1">
    <citation type="submission" date="2021-12" db="EMBL/GenBank/DDBJ databases">
        <title>Genome sequencing of bacteria with rrn-lacking chromosome and rrn-plasmid.</title>
        <authorList>
            <person name="Anda M."/>
            <person name="Iwasaki W."/>
        </authorList>
    </citation>
    <scope>NUCLEOTIDE SEQUENCE [LARGE SCALE GENOMIC DNA]</scope>
    <source>
        <strain evidence="2 3">NBRC 101262</strain>
        <plasmid evidence="2 3">pPP9</plasmid>
    </source>
</reference>
<sequence>MQDYENINIGSLMEPATIPFTFDAPAWSVLWICLFVTAISLILRLIKQYKKRQYRREAVRQIENIFQGGFTEDQMIFRLALILKQVSVLSYGREQVGMLDGHQWFDFLSKRNHQQPVFEPTSQSVFIEQLYKGKHTNIDQQTLLDFKKSAIKWIKNHHV</sequence>
<keyword evidence="1" id="KW-0472">Membrane</keyword>